<protein>
    <submittedName>
        <fullName evidence="2">Uncharacterized protein</fullName>
    </submittedName>
</protein>
<dbReference type="EMBL" id="HBEP01018535">
    <property type="protein sequence ID" value="CAD8488726.1"/>
    <property type="molecule type" value="Transcribed_RNA"/>
</dbReference>
<gene>
    <name evidence="2" type="ORF">PANT1444_LOCUS10391</name>
</gene>
<evidence type="ECO:0000313" key="2">
    <source>
        <dbReference type="EMBL" id="CAD8488726.1"/>
    </source>
</evidence>
<name>A0A7S0ELQ4_9EUKA</name>
<sequence length="296" mass="30844">MKLLPVLFLGTAHGFGSTPSTDRMEGTFTLEDGSLLPYEAQVPHVAGGAPLLLYISPTCRPLSFWKTVVADGAAHAVALGWAFAMVEMPQYHLLPGEPTPGWFCQDHANQVQSGELAANDTSWLNESAGCIAVEGLTNQIFSGEASPLAVLCRSPTIDCSKGVGIVANSLPGSIAKQAARMDARVTATLITSVPKDSCTPSALPPSKVLALIGADEEFYAGVTGLQAIAGAPQSACGTSTRCIAADGSGYNVIQGVKPVSTASNHGSFILRFWLGGDEEWHYPAALEWLMGAARAA</sequence>
<proteinExistence type="predicted"/>
<evidence type="ECO:0000256" key="1">
    <source>
        <dbReference type="SAM" id="SignalP"/>
    </source>
</evidence>
<feature type="chain" id="PRO_5031360644" evidence="1">
    <location>
        <begin position="17"/>
        <end position="296"/>
    </location>
</feature>
<reference evidence="2" key="1">
    <citation type="submission" date="2021-01" db="EMBL/GenBank/DDBJ databases">
        <authorList>
            <person name="Corre E."/>
            <person name="Pelletier E."/>
            <person name="Niang G."/>
            <person name="Scheremetjew M."/>
            <person name="Finn R."/>
            <person name="Kale V."/>
            <person name="Holt S."/>
            <person name="Cochrane G."/>
            <person name="Meng A."/>
            <person name="Brown T."/>
            <person name="Cohen L."/>
        </authorList>
    </citation>
    <scope>NUCLEOTIDE SEQUENCE</scope>
    <source>
        <strain evidence="2">CCMP1374</strain>
    </source>
</reference>
<keyword evidence="1" id="KW-0732">Signal</keyword>
<accession>A0A7S0ELQ4</accession>
<feature type="signal peptide" evidence="1">
    <location>
        <begin position="1"/>
        <end position="16"/>
    </location>
</feature>
<dbReference type="AlphaFoldDB" id="A0A7S0ELQ4"/>
<organism evidence="2">
    <name type="scientific">Phaeocystis antarctica</name>
    <dbReference type="NCBI Taxonomy" id="33657"/>
    <lineage>
        <taxon>Eukaryota</taxon>
        <taxon>Haptista</taxon>
        <taxon>Haptophyta</taxon>
        <taxon>Prymnesiophyceae</taxon>
        <taxon>Phaeocystales</taxon>
        <taxon>Phaeocystaceae</taxon>
        <taxon>Phaeocystis</taxon>
    </lineage>
</organism>